<proteinExistence type="predicted"/>
<dbReference type="KEGG" id="fit:Fi14EGH31_07190"/>
<dbReference type="Proteomes" id="UP000593842">
    <property type="component" value="Chromosome"/>
</dbReference>
<keyword evidence="1" id="KW-0175">Coiled coil</keyword>
<dbReference type="EMBL" id="AP024085">
    <property type="protein sequence ID" value="BCL57007.1"/>
    <property type="molecule type" value="Genomic_DNA"/>
</dbReference>
<organism evidence="2 3">
    <name type="scientific">Faecalibacillus intestinalis</name>
    <dbReference type="NCBI Taxonomy" id="1982626"/>
    <lineage>
        <taxon>Bacteria</taxon>
        <taxon>Bacillati</taxon>
        <taxon>Bacillota</taxon>
        <taxon>Erysipelotrichia</taxon>
        <taxon>Erysipelotrichales</taxon>
        <taxon>Coprobacillaceae</taxon>
        <taxon>Faecalibacillus</taxon>
    </lineage>
</organism>
<accession>A0A7I8DWK7</accession>
<sequence length="421" mass="50483">MKHLSTLIAVKNLTIIQFTKIIQDLFYLDEFILDSLIIHLENCTIYHDESAIAFCIQYQNNDYEYIFNETKQNIYLSINKRNNQFIDLITYLNKYHFLNNNHFSYIQPNIKNMNDLNQVIEFIENKTILPVIYLNMSLKDFKNEILTEIQSTAYILTSEDKNFHQAFQNHFHLRNNSYILYLNHEFQKISFLKKESPQEFIEKVKIKIQSYVLQRTYSFPYNMKDFQHHIIKKIIENHKENDFLENSSIEQQVLALEDKKKNLQKNIDDLNNQILILENQNEELGSYIKQQGYYPLILKENEKEFYKGEQRDLLLYLLKEELKNNHNQKQQQIIHTILEQNPPVGNRNRYLTDIFNLLVNEGLSKKSIDTLSRYGIILSHTGKHPTTTFFNDSRYTMTFSSTPSDLNVGRQYYRQIRKLFF</sequence>
<feature type="coiled-coil region" evidence="1">
    <location>
        <begin position="246"/>
        <end position="287"/>
    </location>
</feature>
<evidence type="ECO:0000313" key="3">
    <source>
        <dbReference type="Proteomes" id="UP000593842"/>
    </source>
</evidence>
<dbReference type="AlphaFoldDB" id="A0A7I8DWK7"/>
<name>A0A7I8DWK7_9FIRM</name>
<evidence type="ECO:0000313" key="2">
    <source>
        <dbReference type="EMBL" id="BCL57007.1"/>
    </source>
</evidence>
<evidence type="ECO:0000256" key="1">
    <source>
        <dbReference type="SAM" id="Coils"/>
    </source>
</evidence>
<protein>
    <submittedName>
        <fullName evidence="2">Uncharacterized protein</fullName>
    </submittedName>
</protein>
<gene>
    <name evidence="2" type="ORF">Fi14EGH31_07190</name>
</gene>
<dbReference type="GeneID" id="70579152"/>
<dbReference type="RefSeq" id="WP_118473968.1">
    <property type="nucleotide sequence ID" value="NZ_AP024085.1"/>
</dbReference>
<reference evidence="3" key="1">
    <citation type="submission" date="2020-09" db="EMBL/GenBank/DDBJ databases">
        <title>Complete genome sequencing of Faecalibacillus intestinalis strain 14EGH31.</title>
        <authorList>
            <person name="Sakamoto M."/>
            <person name="Murakami T."/>
            <person name="Mori H."/>
        </authorList>
    </citation>
    <scope>NUCLEOTIDE SEQUENCE [LARGE SCALE GENOMIC DNA]</scope>
    <source>
        <strain evidence="3">14EGH31</strain>
    </source>
</reference>